<organism evidence="2 3">
    <name type="scientific">Oceanobacillus chungangensis</name>
    <dbReference type="NCBI Taxonomy" id="1229152"/>
    <lineage>
        <taxon>Bacteria</taxon>
        <taxon>Bacillati</taxon>
        <taxon>Bacillota</taxon>
        <taxon>Bacilli</taxon>
        <taxon>Bacillales</taxon>
        <taxon>Bacillaceae</taxon>
        <taxon>Oceanobacillus</taxon>
    </lineage>
</organism>
<evidence type="ECO:0000313" key="2">
    <source>
        <dbReference type="EMBL" id="RDW20441.1"/>
    </source>
</evidence>
<accession>A0A3D8PYP5</accession>
<dbReference type="EMBL" id="PIOD01000005">
    <property type="protein sequence ID" value="RDW20441.1"/>
    <property type="molecule type" value="Genomic_DNA"/>
</dbReference>
<feature type="transmembrane region" description="Helical" evidence="1">
    <location>
        <begin position="208"/>
        <end position="227"/>
    </location>
</feature>
<feature type="transmembrane region" description="Helical" evidence="1">
    <location>
        <begin position="104"/>
        <end position="126"/>
    </location>
</feature>
<sequence>MQDLKQAYQLAMYELRTAKISYFGSVILYLLISLLFLVVDGKGKTIGWTINDILLMVIFCFAPYYMKPKEFQLQKISGDLWASPSVILLRQLPIKENVLIWSRLIVYSFYSLLPQIILLIALYLLSSNYREIMTPTEYMIFSIIWLAIGIIIGFSMAASDVGEFINPKSMIMASIIIITSLAIIYFIFYRVLEDGIVRWTIYIASEWSFLSIVISIIVTILSVKYWIHYMKKKMTELDYL</sequence>
<evidence type="ECO:0000256" key="1">
    <source>
        <dbReference type="SAM" id="Phobius"/>
    </source>
</evidence>
<feature type="transmembrane region" description="Helical" evidence="1">
    <location>
        <begin position="20"/>
        <end position="39"/>
    </location>
</feature>
<keyword evidence="1" id="KW-1133">Transmembrane helix</keyword>
<dbReference type="AlphaFoldDB" id="A0A3D8PYP5"/>
<feature type="transmembrane region" description="Helical" evidence="1">
    <location>
        <begin position="138"/>
        <end position="158"/>
    </location>
</feature>
<keyword evidence="1" id="KW-0812">Transmembrane</keyword>
<gene>
    <name evidence="2" type="ORF">CWR45_04175</name>
</gene>
<dbReference type="OrthoDB" id="2965073at2"/>
<protein>
    <submittedName>
        <fullName evidence="2">Uncharacterized protein</fullName>
    </submittedName>
</protein>
<dbReference type="RefSeq" id="WP_115748555.1">
    <property type="nucleotide sequence ID" value="NZ_PIOD01000005.1"/>
</dbReference>
<reference evidence="3" key="1">
    <citation type="submission" date="2017-11" db="EMBL/GenBank/DDBJ databases">
        <authorList>
            <person name="Zhu W."/>
        </authorList>
    </citation>
    <scope>NUCLEOTIDE SEQUENCE [LARGE SCALE GENOMIC DNA]</scope>
    <source>
        <strain evidence="3">CAU 1051</strain>
    </source>
</reference>
<keyword evidence="1" id="KW-0472">Membrane</keyword>
<keyword evidence="3" id="KW-1185">Reference proteome</keyword>
<feature type="transmembrane region" description="Helical" evidence="1">
    <location>
        <begin position="45"/>
        <end position="66"/>
    </location>
</feature>
<dbReference type="Proteomes" id="UP000256520">
    <property type="component" value="Unassembled WGS sequence"/>
</dbReference>
<proteinExistence type="predicted"/>
<evidence type="ECO:0000313" key="3">
    <source>
        <dbReference type="Proteomes" id="UP000256520"/>
    </source>
</evidence>
<feature type="transmembrane region" description="Helical" evidence="1">
    <location>
        <begin position="170"/>
        <end position="188"/>
    </location>
</feature>
<comment type="caution">
    <text evidence="2">The sequence shown here is derived from an EMBL/GenBank/DDBJ whole genome shotgun (WGS) entry which is preliminary data.</text>
</comment>
<name>A0A3D8PYP5_9BACI</name>